<dbReference type="NCBIfam" id="NF001392">
    <property type="entry name" value="PRK00281.2-1"/>
    <property type="match status" value="1"/>
</dbReference>
<evidence type="ECO:0000256" key="16">
    <source>
        <dbReference type="ARBA" id="ARBA00047594"/>
    </source>
</evidence>
<dbReference type="RefSeq" id="WP_201849346.1">
    <property type="nucleotide sequence ID" value="NZ_JABBYC010000037.1"/>
</dbReference>
<feature type="transmembrane region" description="Helical" evidence="17">
    <location>
        <begin position="215"/>
        <end position="233"/>
    </location>
</feature>
<keyword evidence="19" id="KW-1185">Reference proteome</keyword>
<evidence type="ECO:0000256" key="17">
    <source>
        <dbReference type="HAMAP-Rule" id="MF_01006"/>
    </source>
</evidence>
<comment type="function">
    <text evidence="17">Catalyzes the dephosphorylation of undecaprenyl diphosphate (UPP). Confers resistance to bacitracin.</text>
</comment>
<evidence type="ECO:0000256" key="6">
    <source>
        <dbReference type="ARBA" id="ARBA00022692"/>
    </source>
</evidence>
<protein>
    <recommendedName>
        <fullName evidence="4 17">Undecaprenyl-diphosphatase</fullName>
        <ecNumber evidence="3 17">3.6.1.27</ecNumber>
    </recommendedName>
    <alternativeName>
        <fullName evidence="15 17">Bacitracin resistance protein</fullName>
    </alternativeName>
    <alternativeName>
        <fullName evidence="14 17">Undecaprenyl pyrophosphate phosphatase</fullName>
    </alternativeName>
</protein>
<dbReference type="EMBL" id="JABBYC010000037">
    <property type="protein sequence ID" value="MBL0887830.1"/>
    <property type="molecule type" value="Genomic_DNA"/>
</dbReference>
<keyword evidence="10 17" id="KW-1133">Transmembrane helix</keyword>
<evidence type="ECO:0000256" key="3">
    <source>
        <dbReference type="ARBA" id="ARBA00012374"/>
    </source>
</evidence>
<dbReference type="Proteomes" id="UP000675409">
    <property type="component" value="Unassembled WGS sequence"/>
</dbReference>
<evidence type="ECO:0000256" key="12">
    <source>
        <dbReference type="ARBA" id="ARBA00023251"/>
    </source>
</evidence>
<dbReference type="InterPro" id="IPR003824">
    <property type="entry name" value="UppP"/>
</dbReference>
<keyword evidence="6 17" id="KW-0812">Transmembrane</keyword>
<keyword evidence="8 17" id="KW-0133">Cell shape</keyword>
<evidence type="ECO:0000256" key="14">
    <source>
        <dbReference type="ARBA" id="ARBA00032707"/>
    </source>
</evidence>
<evidence type="ECO:0000256" key="15">
    <source>
        <dbReference type="ARBA" id="ARBA00032932"/>
    </source>
</evidence>
<dbReference type="HAMAP" id="MF_01006">
    <property type="entry name" value="Undec_diphosphatase"/>
    <property type="match status" value="1"/>
</dbReference>
<sequence length="308" mass="32518">MTSWQAIFLGLIQGLTEFLPISSSAHLRITSELIGAGDAGAAFTAITQLGTETAVVIYYRKKIGQILVAWSRALTGANGSDWRSRLGLGPASGSVDVRHARPGISIGDPDAAMGWYIILGSIPIVVLGLLFQDYIETSLRNLWLTVAMLAGFGAVILWADRTARQQRELETLTPRSAITYGIAQSLALVPGVSRSGGTIAAGLFMGFKRGAAADYSFLLALPAVFGSGFYQLVKTIGEPVPEGAPGWNATIIATIVAGVVGYFVIVAFLKIVKRYSFAPFVYYRFALAAVVAVLLATGRIEAAGGLAT</sequence>
<comment type="catalytic activity">
    <reaction evidence="16 17">
        <text>di-trans,octa-cis-undecaprenyl diphosphate + H2O = di-trans,octa-cis-undecaprenyl phosphate + phosphate + H(+)</text>
        <dbReference type="Rhea" id="RHEA:28094"/>
        <dbReference type="ChEBI" id="CHEBI:15377"/>
        <dbReference type="ChEBI" id="CHEBI:15378"/>
        <dbReference type="ChEBI" id="CHEBI:43474"/>
        <dbReference type="ChEBI" id="CHEBI:58405"/>
        <dbReference type="ChEBI" id="CHEBI:60392"/>
        <dbReference type="EC" id="3.6.1.27"/>
    </reaction>
</comment>
<evidence type="ECO:0000256" key="4">
    <source>
        <dbReference type="ARBA" id="ARBA00021581"/>
    </source>
</evidence>
<evidence type="ECO:0000256" key="7">
    <source>
        <dbReference type="ARBA" id="ARBA00022801"/>
    </source>
</evidence>
<comment type="caution">
    <text evidence="18">The sequence shown here is derived from an EMBL/GenBank/DDBJ whole genome shotgun (WGS) entry which is preliminary data.</text>
</comment>
<keyword evidence="12 17" id="KW-0046">Antibiotic resistance</keyword>
<evidence type="ECO:0000256" key="5">
    <source>
        <dbReference type="ARBA" id="ARBA00022475"/>
    </source>
</evidence>
<evidence type="ECO:0000256" key="11">
    <source>
        <dbReference type="ARBA" id="ARBA00023136"/>
    </source>
</evidence>
<organism evidence="18 19">
    <name type="scientific">Myceligenerans indicum</name>
    <dbReference type="NCBI Taxonomy" id="2593663"/>
    <lineage>
        <taxon>Bacteria</taxon>
        <taxon>Bacillati</taxon>
        <taxon>Actinomycetota</taxon>
        <taxon>Actinomycetes</taxon>
        <taxon>Micrococcales</taxon>
        <taxon>Promicromonosporaceae</taxon>
        <taxon>Myceligenerans</taxon>
    </lineage>
</organism>
<evidence type="ECO:0000313" key="18">
    <source>
        <dbReference type="EMBL" id="MBL0887830.1"/>
    </source>
</evidence>
<keyword evidence="5 17" id="KW-1003">Cell membrane</keyword>
<evidence type="ECO:0000256" key="2">
    <source>
        <dbReference type="ARBA" id="ARBA00010621"/>
    </source>
</evidence>
<comment type="subcellular location">
    <subcellularLocation>
        <location evidence="1 17">Cell membrane</location>
        <topology evidence="1 17">Multi-pass membrane protein</topology>
    </subcellularLocation>
</comment>
<feature type="transmembrane region" description="Helical" evidence="17">
    <location>
        <begin position="245"/>
        <end position="269"/>
    </location>
</feature>
<dbReference type="PANTHER" id="PTHR30622:SF4">
    <property type="entry name" value="UNDECAPRENYL-DIPHOSPHATASE"/>
    <property type="match status" value="1"/>
</dbReference>
<evidence type="ECO:0000313" key="19">
    <source>
        <dbReference type="Proteomes" id="UP000675409"/>
    </source>
</evidence>
<evidence type="ECO:0000256" key="10">
    <source>
        <dbReference type="ARBA" id="ARBA00022989"/>
    </source>
</evidence>
<keyword evidence="11 17" id="KW-0472">Membrane</keyword>
<reference evidence="18 19" key="1">
    <citation type="journal article" date="2021" name="Arch. Microbiol.">
        <title>Myceligenerans indicum sp. nov., an actinobacterium isolated from mangrove sediment of Sundarbans, India.</title>
        <authorList>
            <person name="Asha K."/>
            <person name="Bhadury P."/>
        </authorList>
    </citation>
    <scope>NUCLEOTIDE SEQUENCE [LARGE SCALE GENOMIC DNA]</scope>
    <source>
        <strain evidence="18 19">I2</strain>
    </source>
</reference>
<dbReference type="PANTHER" id="PTHR30622">
    <property type="entry name" value="UNDECAPRENYL-DIPHOSPHATASE"/>
    <property type="match status" value="1"/>
</dbReference>
<evidence type="ECO:0000256" key="9">
    <source>
        <dbReference type="ARBA" id="ARBA00022984"/>
    </source>
</evidence>
<comment type="miscellaneous">
    <text evidence="17">Bacitracin is thought to be involved in the inhibition of peptidoglycan synthesis by sequestering undecaprenyl diphosphate, thereby reducing the pool of lipid carrier available.</text>
</comment>
<evidence type="ECO:0000256" key="13">
    <source>
        <dbReference type="ARBA" id="ARBA00023316"/>
    </source>
</evidence>
<comment type="similarity">
    <text evidence="2 17">Belongs to the UppP family.</text>
</comment>
<gene>
    <name evidence="17" type="primary">uppP</name>
    <name evidence="18" type="ORF">HGK34_16340</name>
</gene>
<feature type="transmembrane region" description="Helical" evidence="17">
    <location>
        <begin position="141"/>
        <end position="159"/>
    </location>
</feature>
<accession>A0ABS1LNJ9</accession>
<feature type="transmembrane region" description="Helical" evidence="17">
    <location>
        <begin position="281"/>
        <end position="300"/>
    </location>
</feature>
<keyword evidence="7 17" id="KW-0378">Hydrolase</keyword>
<proteinExistence type="inferred from homology"/>
<dbReference type="EC" id="3.6.1.27" evidence="3 17"/>
<dbReference type="GO" id="GO:0050380">
    <property type="term" value="F:undecaprenyl-diphosphatase activity"/>
    <property type="evidence" value="ECO:0007669"/>
    <property type="project" value="UniProtKB-EC"/>
</dbReference>
<keyword evidence="13 17" id="KW-0961">Cell wall biogenesis/degradation</keyword>
<keyword evidence="9 17" id="KW-0573">Peptidoglycan synthesis</keyword>
<name>A0ABS1LNJ9_9MICO</name>
<feature type="transmembrane region" description="Helical" evidence="17">
    <location>
        <begin position="115"/>
        <end position="135"/>
    </location>
</feature>
<evidence type="ECO:0000256" key="8">
    <source>
        <dbReference type="ARBA" id="ARBA00022960"/>
    </source>
</evidence>
<dbReference type="Pfam" id="PF02673">
    <property type="entry name" value="BacA"/>
    <property type="match status" value="1"/>
</dbReference>
<evidence type="ECO:0000256" key="1">
    <source>
        <dbReference type="ARBA" id="ARBA00004651"/>
    </source>
</evidence>